<protein>
    <submittedName>
        <fullName evidence="2">Uncharacterized protein</fullName>
    </submittedName>
</protein>
<dbReference type="EMBL" id="BK032734">
    <property type="protein sequence ID" value="DAF57460.1"/>
    <property type="molecule type" value="Genomic_DNA"/>
</dbReference>
<keyword evidence="1" id="KW-0472">Membrane</keyword>
<organism evidence="2">
    <name type="scientific">Myoviridae sp. ctqfO1</name>
    <dbReference type="NCBI Taxonomy" id="2827710"/>
    <lineage>
        <taxon>Viruses</taxon>
        <taxon>Duplodnaviria</taxon>
        <taxon>Heunggongvirae</taxon>
        <taxon>Uroviricota</taxon>
        <taxon>Caudoviricetes</taxon>
    </lineage>
</organism>
<accession>A0A8S5T265</accession>
<evidence type="ECO:0000256" key="1">
    <source>
        <dbReference type="SAM" id="Phobius"/>
    </source>
</evidence>
<feature type="transmembrane region" description="Helical" evidence="1">
    <location>
        <begin position="46"/>
        <end position="69"/>
    </location>
</feature>
<name>A0A8S5T265_9CAUD</name>
<evidence type="ECO:0000313" key="2">
    <source>
        <dbReference type="EMBL" id="DAF57460.1"/>
    </source>
</evidence>
<reference evidence="2" key="1">
    <citation type="journal article" date="2021" name="Proc. Natl. Acad. Sci. U.S.A.">
        <title>A Catalog of Tens of Thousands of Viruses from Human Metagenomes Reveals Hidden Associations with Chronic Diseases.</title>
        <authorList>
            <person name="Tisza M.J."/>
            <person name="Buck C.B."/>
        </authorList>
    </citation>
    <scope>NUCLEOTIDE SEQUENCE</scope>
    <source>
        <strain evidence="2">CtqfO1</strain>
    </source>
</reference>
<keyword evidence="1" id="KW-1133">Transmembrane helix</keyword>
<keyword evidence="1" id="KW-0812">Transmembrane</keyword>
<feature type="transmembrane region" description="Helical" evidence="1">
    <location>
        <begin position="15"/>
        <end position="34"/>
    </location>
</feature>
<sequence length="71" mass="8118">MKVLFSLPLFSPETYFLSSPPMCYYLFSSLYVLFPPMTFPCCDLCYLSLYGCLFLSYLPPTGSLFIVAFPL</sequence>
<proteinExistence type="predicted"/>